<dbReference type="Proteomes" id="UP000233469">
    <property type="component" value="Unassembled WGS sequence"/>
</dbReference>
<reference evidence="1 2" key="1">
    <citation type="submission" date="2016-04" db="EMBL/GenBank/DDBJ databases">
        <title>Genome analyses suggest a sexual origin of heterokaryosis in a supposedly ancient asexual fungus.</title>
        <authorList>
            <person name="Ropars J."/>
            <person name="Sedzielewska K."/>
            <person name="Noel J."/>
            <person name="Charron P."/>
            <person name="Farinelli L."/>
            <person name="Marton T."/>
            <person name="Kruger M."/>
            <person name="Pelin A."/>
            <person name="Brachmann A."/>
            <person name="Corradi N."/>
        </authorList>
    </citation>
    <scope>NUCLEOTIDE SEQUENCE [LARGE SCALE GENOMIC DNA]</scope>
    <source>
        <strain evidence="1 2">C2</strain>
    </source>
</reference>
<organism evidence="1 2">
    <name type="scientific">Rhizophagus irregularis</name>
    <dbReference type="NCBI Taxonomy" id="588596"/>
    <lineage>
        <taxon>Eukaryota</taxon>
        <taxon>Fungi</taxon>
        <taxon>Fungi incertae sedis</taxon>
        <taxon>Mucoromycota</taxon>
        <taxon>Glomeromycotina</taxon>
        <taxon>Glomeromycetes</taxon>
        <taxon>Glomerales</taxon>
        <taxon>Glomeraceae</taxon>
        <taxon>Rhizophagus</taxon>
    </lineage>
</organism>
<protein>
    <submittedName>
        <fullName evidence="1">Uncharacterized protein</fullName>
    </submittedName>
</protein>
<sequence>MSNVVHNLHQIIFSVIDALNDDMNNAENPKERDRTSQLISSLDPNFIISTMFLADLMYILK</sequence>
<dbReference type="EMBL" id="LLXL01006509">
    <property type="protein sequence ID" value="PKK55931.1"/>
    <property type="molecule type" value="Genomic_DNA"/>
</dbReference>
<name>A0A2N1M2R8_9GLOM</name>
<proteinExistence type="predicted"/>
<gene>
    <name evidence="1" type="ORF">RhiirC2_476945</name>
</gene>
<evidence type="ECO:0000313" key="2">
    <source>
        <dbReference type="Proteomes" id="UP000233469"/>
    </source>
</evidence>
<evidence type="ECO:0000313" key="1">
    <source>
        <dbReference type="EMBL" id="PKK55931.1"/>
    </source>
</evidence>
<comment type="caution">
    <text evidence="1">The sequence shown here is derived from an EMBL/GenBank/DDBJ whole genome shotgun (WGS) entry which is preliminary data.</text>
</comment>
<reference evidence="1 2" key="2">
    <citation type="submission" date="2017-10" db="EMBL/GenBank/DDBJ databases">
        <title>Extensive intraspecific genome diversity in a model arbuscular mycorrhizal fungus.</title>
        <authorList>
            <person name="Chen E.C.H."/>
            <person name="Morin E."/>
            <person name="Baudet D."/>
            <person name="Noel J."/>
            <person name="Ndikumana S."/>
            <person name="Charron P."/>
            <person name="St-Onge C."/>
            <person name="Giorgi J."/>
            <person name="Grigoriev I.V."/>
            <person name="Roux C."/>
            <person name="Martin F.M."/>
            <person name="Corradi N."/>
        </authorList>
    </citation>
    <scope>NUCLEOTIDE SEQUENCE [LARGE SCALE GENOMIC DNA]</scope>
    <source>
        <strain evidence="1 2">C2</strain>
    </source>
</reference>
<accession>A0A2N1M2R8</accession>
<dbReference type="AlphaFoldDB" id="A0A2N1M2R8"/>